<dbReference type="SUPFAM" id="SSF82171">
    <property type="entry name" value="DPP6 N-terminal domain-like"/>
    <property type="match status" value="1"/>
</dbReference>
<protein>
    <recommendedName>
        <fullName evidence="1">PEGA domain-containing protein</fullName>
    </recommendedName>
</protein>
<dbReference type="InterPro" id="IPR013229">
    <property type="entry name" value="PEGA"/>
</dbReference>
<proteinExistence type="predicted"/>
<gene>
    <name evidence="2" type="ORF">A3D08_00790</name>
</gene>
<reference evidence="2 3" key="1">
    <citation type="journal article" date="2016" name="Nat. Commun.">
        <title>Thousands of microbial genomes shed light on interconnected biogeochemical processes in an aquifer system.</title>
        <authorList>
            <person name="Anantharaman K."/>
            <person name="Brown C.T."/>
            <person name="Hug L.A."/>
            <person name="Sharon I."/>
            <person name="Castelle C.J."/>
            <person name="Probst A.J."/>
            <person name="Thomas B.C."/>
            <person name="Singh A."/>
            <person name="Wilkins M.J."/>
            <person name="Karaoz U."/>
            <person name="Brodie E.L."/>
            <person name="Williams K.H."/>
            <person name="Hubbard S.S."/>
            <person name="Banfield J.F."/>
        </authorList>
    </citation>
    <scope>NUCLEOTIDE SEQUENCE [LARGE SCALE GENOMIC DNA]</scope>
</reference>
<comment type="caution">
    <text evidence="2">The sequence shown here is derived from an EMBL/GenBank/DDBJ whole genome shotgun (WGS) entry which is preliminary data.</text>
</comment>
<dbReference type="EMBL" id="MFZT01000038">
    <property type="protein sequence ID" value="OGK29864.1"/>
    <property type="molecule type" value="Genomic_DNA"/>
</dbReference>
<accession>A0A1F7HFS6</accession>
<dbReference type="Proteomes" id="UP000178098">
    <property type="component" value="Unassembled WGS sequence"/>
</dbReference>
<feature type="domain" description="PEGA" evidence="1">
    <location>
        <begin position="41"/>
        <end position="104"/>
    </location>
</feature>
<evidence type="ECO:0000313" key="3">
    <source>
        <dbReference type="Proteomes" id="UP000178098"/>
    </source>
</evidence>
<evidence type="ECO:0000259" key="1">
    <source>
        <dbReference type="Pfam" id="PF08308"/>
    </source>
</evidence>
<sequence>MQFIIRKLVLVFVFAIVLVILIAISRGYHFSFSQKKISPTGILVAASYPDGAHVFVNGKLKGATNTNVPLEPGEYDVEIKQNGYTPWKKRLKIKGEWVVKANALLFPQNPSLAPVTTLGISKASVSGSGDRIVIISETNNPEKDGVYAFENVRNPLSRINPLKLLVLKSAFPAGVQLVQSTIEFSPDEAHMLMTLYTDEESTIVSHIYLVDTTKQTLQPFEVTGSVKTIAEAWDEERFILRKKEFATLKKPLARVAQSSFDIIAFSPDERKILYTATASATIPQVITPPLVSTNQTPEERHIEPGFVYLYDKEEDKNFKLFRVGGSGSKSDFGSLESAKASLWWYPDSAHLVIKEKGRFSVIDYDGSNRRTVYSGPFAQDFFAISKDGKLFVLANFNTESGLLFDMYSVGLK</sequence>
<organism evidence="2 3">
    <name type="scientific">Candidatus Roizmanbacteria bacterium RIFCSPHIGHO2_02_FULL_43_11</name>
    <dbReference type="NCBI Taxonomy" id="1802043"/>
    <lineage>
        <taxon>Bacteria</taxon>
        <taxon>Candidatus Roizmaniibacteriota</taxon>
    </lineage>
</organism>
<name>A0A1F7HFS6_9BACT</name>
<dbReference type="Pfam" id="PF08308">
    <property type="entry name" value="PEGA"/>
    <property type="match status" value="1"/>
</dbReference>
<evidence type="ECO:0000313" key="2">
    <source>
        <dbReference type="EMBL" id="OGK29864.1"/>
    </source>
</evidence>
<dbReference type="AlphaFoldDB" id="A0A1F7HFS6"/>